<name>A0A0S2W702_9FIRM</name>
<keyword evidence="1" id="KW-0812">Transmembrane</keyword>
<organism evidence="2 3">
    <name type="scientific">Intestinimonas butyriciproducens</name>
    <dbReference type="NCBI Taxonomy" id="1297617"/>
    <lineage>
        <taxon>Bacteria</taxon>
        <taxon>Bacillati</taxon>
        <taxon>Bacillota</taxon>
        <taxon>Clostridia</taxon>
        <taxon>Eubacteriales</taxon>
        <taxon>Intestinimonas</taxon>
    </lineage>
</organism>
<feature type="transmembrane region" description="Helical" evidence="1">
    <location>
        <begin position="124"/>
        <end position="150"/>
    </location>
</feature>
<reference evidence="3" key="2">
    <citation type="submission" date="2015-04" db="EMBL/GenBank/DDBJ databases">
        <title>A butyrogenic pathway from the amino acid lysine in a human gut commensal.</title>
        <authorList>
            <person name="de Vos W.M."/>
            <person name="Bui N.T.P."/>
            <person name="Plugge C.M."/>
            <person name="Ritari J."/>
        </authorList>
    </citation>
    <scope>NUCLEOTIDE SEQUENCE [LARGE SCALE GENOMIC DNA]</scope>
    <source>
        <strain evidence="3">AF211</strain>
    </source>
</reference>
<dbReference type="EMBL" id="CP011307">
    <property type="protein sequence ID" value="ALP95137.1"/>
    <property type="molecule type" value="Genomic_DNA"/>
</dbReference>
<evidence type="ECO:0008006" key="4">
    <source>
        <dbReference type="Google" id="ProtNLM"/>
    </source>
</evidence>
<evidence type="ECO:0000256" key="1">
    <source>
        <dbReference type="SAM" id="Phobius"/>
    </source>
</evidence>
<keyword evidence="1" id="KW-1133">Transmembrane helix</keyword>
<dbReference type="STRING" id="1297617.IB211_02746"/>
<evidence type="ECO:0000313" key="3">
    <source>
        <dbReference type="Proteomes" id="UP000064844"/>
    </source>
</evidence>
<dbReference type="InterPro" id="IPR009060">
    <property type="entry name" value="UBA-like_sf"/>
</dbReference>
<dbReference type="SUPFAM" id="SSF46934">
    <property type="entry name" value="UBA-like"/>
    <property type="match status" value="1"/>
</dbReference>
<evidence type="ECO:0000313" key="2">
    <source>
        <dbReference type="EMBL" id="ALP95137.1"/>
    </source>
</evidence>
<reference evidence="2 3" key="1">
    <citation type="journal article" date="2015" name="Nat. Commun.">
        <title>Production of butyrate from lysine and the Amadori product fructoselysine by a human gut commensal.</title>
        <authorList>
            <person name="Bui T.P."/>
            <person name="Ritari J."/>
            <person name="Boeren S."/>
            <person name="de Waard P."/>
            <person name="Plugge C.M."/>
            <person name="de Vos W.M."/>
        </authorList>
    </citation>
    <scope>NUCLEOTIDE SEQUENCE [LARGE SCALE GENOMIC DNA]</scope>
    <source>
        <strain evidence="2 3">AF211</strain>
    </source>
</reference>
<keyword evidence="3" id="KW-1185">Reference proteome</keyword>
<gene>
    <name evidence="2" type="ORF">IB211_02746</name>
</gene>
<proteinExistence type="predicted"/>
<accession>A0A0S2W702</accession>
<dbReference type="eggNOG" id="COG1308">
    <property type="taxonomic scope" value="Bacteria"/>
</dbReference>
<dbReference type="KEGG" id="ibu:IB211_02746"/>
<sequence>MTVTPEQVKRLCAASGADEIAALSALERRNGDLLEALLELERQGSALPPARGGFYTTRPQGGAGPASALPVSNAGGCRTGGWRRTREDLSPPVLAAALRDLARRSVENYLEIRRRGRRVTSMPLLILLLLLVFFFWITALVLALGLVLGFRYRFGGPDLDRESMDRATARLSSKAAALRDKIRAALQERGRGRRR</sequence>
<keyword evidence="1" id="KW-0472">Membrane</keyword>
<dbReference type="Proteomes" id="UP000064844">
    <property type="component" value="Chromosome"/>
</dbReference>
<dbReference type="AlphaFoldDB" id="A0A0S2W702"/>
<protein>
    <recommendedName>
        <fullName evidence="4">DUF4342 domain-containing protein</fullName>
    </recommendedName>
</protein>
<dbReference type="RefSeq" id="WP_058118353.1">
    <property type="nucleotide sequence ID" value="NZ_CP011307.1"/>
</dbReference>